<reference evidence="3" key="1">
    <citation type="submission" date="2021-02" db="EMBL/GenBank/DDBJ databases">
        <title>Infant gut strain persistence is associated with maternal origin, phylogeny, and functional potential including surface adhesion and iron acquisition.</title>
        <authorList>
            <person name="Lou Y.C."/>
        </authorList>
    </citation>
    <scope>NUCLEOTIDE SEQUENCE</scope>
    <source>
        <strain evidence="3">L2_039_000G1_dasL2_039_000G1_maxbin2.maxbin.077</strain>
    </source>
</reference>
<comment type="caution">
    <text evidence="3">The sequence shown here is derived from an EMBL/GenBank/DDBJ whole genome shotgun (WGS) entry which is preliminary data.</text>
</comment>
<dbReference type="InterPro" id="IPR054340">
    <property type="entry name" value="GNAT-like_C_phage-like"/>
</dbReference>
<accession>A0A9E1GK20</accession>
<proteinExistence type="predicted"/>
<feature type="domain" description="GNAT-like N-terminal" evidence="1">
    <location>
        <begin position="11"/>
        <end position="281"/>
    </location>
</feature>
<evidence type="ECO:0000259" key="2">
    <source>
        <dbReference type="Pfam" id="PF22559"/>
    </source>
</evidence>
<evidence type="ECO:0000313" key="4">
    <source>
        <dbReference type="Proteomes" id="UP000811365"/>
    </source>
</evidence>
<dbReference type="Pfam" id="PF22559">
    <property type="entry name" value="GNAT-phage-like"/>
    <property type="match status" value="1"/>
</dbReference>
<dbReference type="AlphaFoldDB" id="A0A9E1GK20"/>
<dbReference type="Pfam" id="PF22555">
    <property type="entry name" value="DAM-like-phage1"/>
    <property type="match status" value="1"/>
</dbReference>
<dbReference type="EMBL" id="JAGZYH010000019">
    <property type="protein sequence ID" value="MBS6621754.1"/>
    <property type="molecule type" value="Genomic_DNA"/>
</dbReference>
<feature type="domain" description="GNAT-like C-terminal" evidence="2">
    <location>
        <begin position="300"/>
        <end position="455"/>
    </location>
</feature>
<evidence type="ECO:0000259" key="1">
    <source>
        <dbReference type="Pfam" id="PF22555"/>
    </source>
</evidence>
<protein>
    <submittedName>
        <fullName evidence="3">Uncharacterized protein</fullName>
    </submittedName>
</protein>
<sequence>MAFFMDPGAMFLGCLNGVEQKFLIELIKTARRSGYTRFVEPCAGTFAMANLAVQSGFKPEQIETSDVNMMTSVMGYAITGQSLEPLQIHAQGFSDEELLDPAVALYAQIYLRTSKSAGNEYFHNILRDLHDRREEHIESIRRQLEATKSLLGGMSYRPLDMWDHLREVKDDPHTIIVANPPTYFAGYEKFYDTQGKMTWKEPPYGMFDPETGHQQLYDMMMDAPALLLCYQEKRAGEAVGHTIFARSGTRADLNSYITTNREEEAVALAKGKKIKRPQEGKLEPLKCSMLPLDYEITEESDIRIIQIAGANAQYYRMLWTHNFVGSQATYNRAVLIDGYVAAVFGISKMAADSIFVWYVMKAPHKLYRLGRLCYMLAQNQSFVDTLLDDIDQEKVTKMRTAMLTKYAENKEVRGIMKLVNRQEDAKNGYKLTYEAALVAGRDEKATLAEWLRREKQWQQKRAQQ</sequence>
<organism evidence="3 4">
    <name type="scientific">Faecalibacterium prausnitzii</name>
    <dbReference type="NCBI Taxonomy" id="853"/>
    <lineage>
        <taxon>Bacteria</taxon>
        <taxon>Bacillati</taxon>
        <taxon>Bacillota</taxon>
        <taxon>Clostridia</taxon>
        <taxon>Eubacteriales</taxon>
        <taxon>Oscillospiraceae</taxon>
        <taxon>Faecalibacterium</taxon>
    </lineage>
</organism>
<gene>
    <name evidence="3" type="ORF">KH315_06265</name>
</gene>
<dbReference type="InterPro" id="IPR054341">
    <property type="entry name" value="GNAT-like_N"/>
</dbReference>
<evidence type="ECO:0000313" key="3">
    <source>
        <dbReference type="EMBL" id="MBS6621754.1"/>
    </source>
</evidence>
<dbReference type="Proteomes" id="UP000811365">
    <property type="component" value="Unassembled WGS sequence"/>
</dbReference>
<name>A0A9E1GK20_9FIRM</name>